<protein>
    <recommendedName>
        <fullName evidence="4">Folate receptor-like domain-containing protein</fullName>
    </recommendedName>
</protein>
<reference evidence="2" key="1">
    <citation type="journal article" date="2021" name="Proc. Natl. Acad. Sci. U.S.A.">
        <title>Three genomes in the algal genus Volvox reveal the fate of a haploid sex-determining region after a transition to homothallism.</title>
        <authorList>
            <person name="Yamamoto K."/>
            <person name="Hamaji T."/>
            <person name="Kawai-Toyooka H."/>
            <person name="Matsuzaki R."/>
            <person name="Takahashi F."/>
            <person name="Nishimura Y."/>
            <person name="Kawachi M."/>
            <person name="Noguchi H."/>
            <person name="Minakuchi Y."/>
            <person name="Umen J.G."/>
            <person name="Toyoda A."/>
            <person name="Nozaki H."/>
        </authorList>
    </citation>
    <scope>NUCLEOTIDE SEQUENCE</scope>
    <source>
        <strain evidence="2">NIES-3780</strain>
    </source>
</reference>
<keyword evidence="3" id="KW-1185">Reference proteome</keyword>
<accession>A0A8J4B1W3</accession>
<evidence type="ECO:0008006" key="4">
    <source>
        <dbReference type="Google" id="ProtNLM"/>
    </source>
</evidence>
<evidence type="ECO:0000313" key="3">
    <source>
        <dbReference type="Proteomes" id="UP000747399"/>
    </source>
</evidence>
<name>A0A8J4B1W3_9CHLO</name>
<feature type="signal peptide" evidence="1">
    <location>
        <begin position="1"/>
        <end position="16"/>
    </location>
</feature>
<dbReference type="AlphaFoldDB" id="A0A8J4B1W3"/>
<dbReference type="Proteomes" id="UP000747399">
    <property type="component" value="Unassembled WGS sequence"/>
</dbReference>
<keyword evidence="1" id="KW-0732">Signal</keyword>
<proteinExistence type="predicted"/>
<gene>
    <name evidence="2" type="ORF">Vafri_7340</name>
</gene>
<comment type="caution">
    <text evidence="2">The sequence shown here is derived from an EMBL/GenBank/DDBJ whole genome shotgun (WGS) entry which is preliminary data.</text>
</comment>
<evidence type="ECO:0000256" key="1">
    <source>
        <dbReference type="SAM" id="SignalP"/>
    </source>
</evidence>
<feature type="chain" id="PRO_5035207521" description="Folate receptor-like domain-containing protein" evidence="1">
    <location>
        <begin position="17"/>
        <end position="430"/>
    </location>
</feature>
<sequence length="430" mass="47377">MLNIIILLGLANAVLAQGLGDHVGGQAETNTAVELQRQQPHERNQGALIRLRSLLSDLLSQTPATVAPYPARTASRRRKLTSSARPANATQCLYDAVSRRRSLMQEGAINGPTEPPPGSGTCYLNPMVLAHPNFPDPNSPIEKMLMKSAWTAYQCSVEKRKRRCGTYRHPPYDCRWQEDQKRCAVTSDYLLPRLLAYLHCRDNTTLTPFWDRCYTVGVLTNDSDWCGQPDGNWARCWQFEASKENKTGICGPSPGGGVTSRAAYNDLVAQMRAGTWQRDWFGTCNTSELVYTIKSACNYTDDNECEQDYTCRLRSDLPIEYGRCRMRDDLIWKEFFGSGSALFKATKAAMDECAAASSSLESCMAAGSLVSEPGAEVTLDPDKFSDVIDLVFIEEVTPGSSAAPGPVSSWPLLAAGVAVAMWMSSWVLLP</sequence>
<dbReference type="EMBL" id="BNCO01000010">
    <property type="protein sequence ID" value="GIL51326.1"/>
    <property type="molecule type" value="Genomic_DNA"/>
</dbReference>
<evidence type="ECO:0000313" key="2">
    <source>
        <dbReference type="EMBL" id="GIL51326.1"/>
    </source>
</evidence>
<organism evidence="2 3">
    <name type="scientific">Volvox africanus</name>
    <dbReference type="NCBI Taxonomy" id="51714"/>
    <lineage>
        <taxon>Eukaryota</taxon>
        <taxon>Viridiplantae</taxon>
        <taxon>Chlorophyta</taxon>
        <taxon>core chlorophytes</taxon>
        <taxon>Chlorophyceae</taxon>
        <taxon>CS clade</taxon>
        <taxon>Chlamydomonadales</taxon>
        <taxon>Volvocaceae</taxon>
        <taxon>Volvox</taxon>
    </lineage>
</organism>